<name>A0ABR2PXY1_9ROSI</name>
<proteinExistence type="predicted"/>
<keyword evidence="2" id="KW-1185">Reference proteome</keyword>
<reference evidence="1 2" key="1">
    <citation type="journal article" date="2024" name="G3 (Bethesda)">
        <title>Genome assembly of Hibiscus sabdariffa L. provides insights into metabolisms of medicinal natural products.</title>
        <authorList>
            <person name="Kim T."/>
        </authorList>
    </citation>
    <scope>NUCLEOTIDE SEQUENCE [LARGE SCALE GENOMIC DNA]</scope>
    <source>
        <strain evidence="1">TK-2024</strain>
        <tissue evidence="1">Old leaves</tissue>
    </source>
</reference>
<sequence>MDDFITKVPTPCGEPVLPKAKLETAYSVLYLIRKNSRKLSCFSAIISSFKDIKFQREDTDMITFNLTSLAAHSRNQKLWGIVEMDEASLKTTSGFPIEWAFSEDIECERALVATDSTGNYRRQHQAFQSAGNVVYRIGVAVR</sequence>
<comment type="caution">
    <text evidence="1">The sequence shown here is derived from an EMBL/GenBank/DDBJ whole genome shotgun (WGS) entry which is preliminary data.</text>
</comment>
<gene>
    <name evidence="1" type="ORF">V6N11_049148</name>
</gene>
<dbReference type="EMBL" id="JBBPBN010000050">
    <property type="protein sequence ID" value="KAK8993092.1"/>
    <property type="molecule type" value="Genomic_DNA"/>
</dbReference>
<evidence type="ECO:0000313" key="2">
    <source>
        <dbReference type="Proteomes" id="UP001396334"/>
    </source>
</evidence>
<organism evidence="1 2">
    <name type="scientific">Hibiscus sabdariffa</name>
    <name type="common">roselle</name>
    <dbReference type="NCBI Taxonomy" id="183260"/>
    <lineage>
        <taxon>Eukaryota</taxon>
        <taxon>Viridiplantae</taxon>
        <taxon>Streptophyta</taxon>
        <taxon>Embryophyta</taxon>
        <taxon>Tracheophyta</taxon>
        <taxon>Spermatophyta</taxon>
        <taxon>Magnoliopsida</taxon>
        <taxon>eudicotyledons</taxon>
        <taxon>Gunneridae</taxon>
        <taxon>Pentapetalae</taxon>
        <taxon>rosids</taxon>
        <taxon>malvids</taxon>
        <taxon>Malvales</taxon>
        <taxon>Malvaceae</taxon>
        <taxon>Malvoideae</taxon>
        <taxon>Hibiscus</taxon>
    </lineage>
</organism>
<protein>
    <submittedName>
        <fullName evidence="1">Uncharacterized protein</fullName>
    </submittedName>
</protein>
<evidence type="ECO:0000313" key="1">
    <source>
        <dbReference type="EMBL" id="KAK8993092.1"/>
    </source>
</evidence>
<dbReference type="Proteomes" id="UP001396334">
    <property type="component" value="Unassembled WGS sequence"/>
</dbReference>
<accession>A0ABR2PXY1</accession>